<dbReference type="PANTHER" id="PTHR43257">
    <property type="entry name" value="PYRUVATE DEHYDROGENASE E1 COMPONENT BETA SUBUNIT"/>
    <property type="match status" value="1"/>
</dbReference>
<dbReference type="SUPFAM" id="SSF52922">
    <property type="entry name" value="TK C-terminal domain-like"/>
    <property type="match status" value="1"/>
</dbReference>
<organism evidence="5 6">
    <name type="scientific">Candidatus Segetimicrobium genomatis</name>
    <dbReference type="NCBI Taxonomy" id="2569760"/>
    <lineage>
        <taxon>Bacteria</taxon>
        <taxon>Bacillati</taxon>
        <taxon>Candidatus Sysuimicrobiota</taxon>
        <taxon>Candidatus Sysuimicrobiia</taxon>
        <taxon>Candidatus Sysuimicrobiales</taxon>
        <taxon>Candidatus Segetimicrobiaceae</taxon>
        <taxon>Candidatus Segetimicrobium</taxon>
    </lineage>
</organism>
<dbReference type="InterPro" id="IPR029061">
    <property type="entry name" value="THDP-binding"/>
</dbReference>
<dbReference type="Gene3D" id="3.40.50.970">
    <property type="match status" value="1"/>
</dbReference>
<dbReference type="EMBL" id="VBAN01000016">
    <property type="protein sequence ID" value="TMI85326.1"/>
    <property type="molecule type" value="Genomic_DNA"/>
</dbReference>
<dbReference type="AlphaFoldDB" id="A0A537JQ74"/>
<dbReference type="SUPFAM" id="SSF52518">
    <property type="entry name" value="Thiamin diphosphate-binding fold (THDP-binding)"/>
    <property type="match status" value="1"/>
</dbReference>
<evidence type="ECO:0000259" key="4">
    <source>
        <dbReference type="SMART" id="SM00861"/>
    </source>
</evidence>
<evidence type="ECO:0000256" key="2">
    <source>
        <dbReference type="ARBA" id="ARBA00023002"/>
    </source>
</evidence>
<sequence length="340" mass="35941">MSRPVIETTPAPAATRVLTYAEALNEALREEMRRDPRVFVMGEDVAVWGGGGVFGVTRGLVEEFGPQRVRDTPISEEAIAALAVGAAVAGARPVAEFMYADFMGLAMEPIVNQAAKIRYMFGGKASVPVVFRAQEGAGRGNAAQHSQSLEAWFCHIPGLKVAVPSTPADAKGLLVSAIRDENPVVFLEHKILYNTKGPVPAGDVAIPMGVADCKRAGRDATFVGVHTMVHKALAAAEILAAEGIDLEVIDPRTLVPFDLDTIVASVRKTGRLVVGHEAYERCGIGAEIIAQVITAAFDALDAPPVRVCGENVPIPYNARLEAAALPQVEDIVAAVHQVVA</sequence>
<proteinExistence type="predicted"/>
<evidence type="ECO:0000256" key="3">
    <source>
        <dbReference type="ARBA" id="ARBA00023052"/>
    </source>
</evidence>
<evidence type="ECO:0000313" key="5">
    <source>
        <dbReference type="EMBL" id="TMI85326.1"/>
    </source>
</evidence>
<dbReference type="Gene3D" id="3.40.50.920">
    <property type="match status" value="1"/>
</dbReference>
<dbReference type="Pfam" id="PF02780">
    <property type="entry name" value="Transketolase_C"/>
    <property type="match status" value="1"/>
</dbReference>
<feature type="domain" description="Transketolase-like pyrimidine-binding" evidence="4">
    <location>
        <begin position="18"/>
        <end position="195"/>
    </location>
</feature>
<dbReference type="FunFam" id="3.40.50.970:FF:000001">
    <property type="entry name" value="Pyruvate dehydrogenase E1 beta subunit"/>
    <property type="match status" value="1"/>
</dbReference>
<name>A0A537JQ74_9BACT</name>
<dbReference type="GO" id="GO:0016491">
    <property type="term" value="F:oxidoreductase activity"/>
    <property type="evidence" value="ECO:0007669"/>
    <property type="project" value="UniProtKB-KW"/>
</dbReference>
<gene>
    <name evidence="5" type="ORF">E6H03_00630</name>
</gene>
<dbReference type="InterPro" id="IPR009014">
    <property type="entry name" value="Transketo_C/PFOR_II"/>
</dbReference>
<dbReference type="InterPro" id="IPR033248">
    <property type="entry name" value="Transketolase_C"/>
</dbReference>
<dbReference type="Pfam" id="PF02779">
    <property type="entry name" value="Transket_pyr"/>
    <property type="match status" value="1"/>
</dbReference>
<protein>
    <submittedName>
        <fullName evidence="5">Alpha-ketoacid dehydrogenase subunit beta</fullName>
    </submittedName>
</protein>
<evidence type="ECO:0000313" key="6">
    <source>
        <dbReference type="Proteomes" id="UP000318093"/>
    </source>
</evidence>
<reference evidence="5 6" key="1">
    <citation type="journal article" date="2019" name="Nat. Microbiol.">
        <title>Mediterranean grassland soil C-N compound turnover is dependent on rainfall and depth, and is mediated by genomically divergent microorganisms.</title>
        <authorList>
            <person name="Diamond S."/>
            <person name="Andeer P.F."/>
            <person name="Li Z."/>
            <person name="Crits-Christoph A."/>
            <person name="Burstein D."/>
            <person name="Anantharaman K."/>
            <person name="Lane K.R."/>
            <person name="Thomas B.C."/>
            <person name="Pan C."/>
            <person name="Northen T.R."/>
            <person name="Banfield J.F."/>
        </authorList>
    </citation>
    <scope>NUCLEOTIDE SEQUENCE [LARGE SCALE GENOMIC DNA]</scope>
    <source>
        <strain evidence="5">NP_6</strain>
    </source>
</reference>
<keyword evidence="3" id="KW-0786">Thiamine pyrophosphate</keyword>
<dbReference type="SMART" id="SM00861">
    <property type="entry name" value="Transket_pyr"/>
    <property type="match status" value="1"/>
</dbReference>
<accession>A0A537JQ74</accession>
<comment type="cofactor">
    <cofactor evidence="1">
        <name>thiamine diphosphate</name>
        <dbReference type="ChEBI" id="CHEBI:58937"/>
    </cofactor>
</comment>
<dbReference type="FunFam" id="3.40.50.920:FF:000001">
    <property type="entry name" value="Pyruvate dehydrogenase E1 beta subunit"/>
    <property type="match status" value="1"/>
</dbReference>
<evidence type="ECO:0000256" key="1">
    <source>
        <dbReference type="ARBA" id="ARBA00001964"/>
    </source>
</evidence>
<dbReference type="Proteomes" id="UP000318093">
    <property type="component" value="Unassembled WGS sequence"/>
</dbReference>
<dbReference type="CDD" id="cd07036">
    <property type="entry name" value="TPP_PYR_E1-PDHc-beta_like"/>
    <property type="match status" value="1"/>
</dbReference>
<dbReference type="NCBIfam" id="NF006667">
    <property type="entry name" value="PRK09212.1"/>
    <property type="match status" value="1"/>
</dbReference>
<dbReference type="PANTHER" id="PTHR43257:SF2">
    <property type="entry name" value="PYRUVATE DEHYDROGENASE E1 COMPONENT SUBUNIT BETA"/>
    <property type="match status" value="1"/>
</dbReference>
<keyword evidence="2" id="KW-0560">Oxidoreductase</keyword>
<dbReference type="InterPro" id="IPR005475">
    <property type="entry name" value="Transketolase-like_Pyr-bd"/>
</dbReference>
<comment type="caution">
    <text evidence="5">The sequence shown here is derived from an EMBL/GenBank/DDBJ whole genome shotgun (WGS) entry which is preliminary data.</text>
</comment>